<comment type="caution">
    <text evidence="10">The sequence shown here is derived from an EMBL/GenBank/DDBJ whole genome shotgun (WGS) entry which is preliminary data.</text>
</comment>
<evidence type="ECO:0000256" key="1">
    <source>
        <dbReference type="ARBA" id="ARBA00001638"/>
    </source>
</evidence>
<dbReference type="RefSeq" id="WP_086636909.1">
    <property type="nucleotide sequence ID" value="NZ_MRZU01000003.1"/>
</dbReference>
<accession>A0A1Y3GHE2</accession>
<gene>
    <name evidence="10" type="ORF">AMET1_0506</name>
</gene>
<dbReference type="GO" id="GO:0005737">
    <property type="term" value="C:cytoplasm"/>
    <property type="evidence" value="ECO:0007669"/>
    <property type="project" value="TreeGrafter"/>
</dbReference>
<proteinExistence type="predicted"/>
<feature type="coiled-coil region" evidence="8">
    <location>
        <begin position="83"/>
        <end position="110"/>
    </location>
</feature>
<name>A0A1Y3GHE2_9EURY</name>
<evidence type="ECO:0000256" key="7">
    <source>
        <dbReference type="ARBA" id="ARBA00022801"/>
    </source>
</evidence>
<keyword evidence="7 10" id="KW-0378">Hydrolase</keyword>
<dbReference type="GO" id="GO:0002953">
    <property type="term" value="F:5'-deoxynucleotidase activity"/>
    <property type="evidence" value="ECO:0007669"/>
    <property type="project" value="UniProtKB-EC"/>
</dbReference>
<reference evidence="10 11" key="1">
    <citation type="submission" date="2016-12" db="EMBL/GenBank/DDBJ databases">
        <title>Discovery of methanogenic haloarchaea.</title>
        <authorList>
            <person name="Sorokin D.Y."/>
            <person name="Makarova K.S."/>
            <person name="Abbas B."/>
            <person name="Ferrer M."/>
            <person name="Golyshin P.N."/>
        </authorList>
    </citation>
    <scope>NUCLEOTIDE SEQUENCE [LARGE SCALE GENOMIC DNA]</scope>
    <source>
        <strain evidence="10">AMET1</strain>
    </source>
</reference>
<evidence type="ECO:0000256" key="5">
    <source>
        <dbReference type="ARBA" id="ARBA00012964"/>
    </source>
</evidence>
<dbReference type="AlphaFoldDB" id="A0A1Y3GHE2"/>
<comment type="cofactor">
    <cofactor evidence="2">
        <name>Mn(2+)</name>
        <dbReference type="ChEBI" id="CHEBI:29035"/>
    </cofactor>
</comment>
<dbReference type="Gene3D" id="1.10.3210.10">
    <property type="entry name" value="Hypothetical protein af1432"/>
    <property type="match status" value="1"/>
</dbReference>
<dbReference type="InterPro" id="IPR006674">
    <property type="entry name" value="HD_domain"/>
</dbReference>
<organism evidence="10 11">
    <name type="scientific">Methanonatronarchaeum thermophilum</name>
    <dbReference type="NCBI Taxonomy" id="1927129"/>
    <lineage>
        <taxon>Archaea</taxon>
        <taxon>Methanobacteriati</taxon>
        <taxon>Methanobacteriota</taxon>
        <taxon>Methanonatronarchaeia</taxon>
        <taxon>Methanonatronarchaeales</taxon>
        <taxon>Methanonatronarchaeaceae</taxon>
        <taxon>Methanonatronarchaeum</taxon>
    </lineage>
</organism>
<sequence>MCKEIDVESLKTLFQLKEEKRSGWVLKGIGDPESVADHSWGTAILALLFHGNLELDKCLKMALIHDILEVETGDIPKSKLESKQDVEAKKKKEAKALKKLQKELDSELLDSYIEYKKQSSREALFVKDMDLIDMCLQACIYQENKKDVFADKENDFDSLDGFFETTEPDLSTDIGVKLFKEIKSNYKSIE</sequence>
<comment type="catalytic activity">
    <reaction evidence="1">
        <text>a 2'-deoxyribonucleoside 5'-phosphate + H2O = a 2'-deoxyribonucleoside + phosphate</text>
        <dbReference type="Rhea" id="RHEA:36167"/>
        <dbReference type="ChEBI" id="CHEBI:15377"/>
        <dbReference type="ChEBI" id="CHEBI:18274"/>
        <dbReference type="ChEBI" id="CHEBI:43474"/>
        <dbReference type="ChEBI" id="CHEBI:65317"/>
        <dbReference type="EC" id="3.1.3.89"/>
    </reaction>
</comment>
<evidence type="ECO:0000256" key="6">
    <source>
        <dbReference type="ARBA" id="ARBA00022723"/>
    </source>
</evidence>
<comment type="cofactor">
    <cofactor evidence="3">
        <name>Co(2+)</name>
        <dbReference type="ChEBI" id="CHEBI:48828"/>
    </cofactor>
</comment>
<dbReference type="OrthoDB" id="46088at2157"/>
<comment type="subunit">
    <text evidence="4">Homodimer.</text>
</comment>
<dbReference type="EMBL" id="MRZU01000003">
    <property type="protein sequence ID" value="OUJ18855.1"/>
    <property type="molecule type" value="Genomic_DNA"/>
</dbReference>
<dbReference type="EC" id="3.1.3.89" evidence="5"/>
<dbReference type="GO" id="GO:0046872">
    <property type="term" value="F:metal ion binding"/>
    <property type="evidence" value="ECO:0007669"/>
    <property type="project" value="UniProtKB-KW"/>
</dbReference>
<keyword evidence="6" id="KW-0479">Metal-binding</keyword>
<protein>
    <recommendedName>
        <fullName evidence="5">5'-deoxynucleotidase</fullName>
        <ecNumber evidence="5">3.1.3.89</ecNumber>
    </recommendedName>
</protein>
<evidence type="ECO:0000313" key="11">
    <source>
        <dbReference type="Proteomes" id="UP000195137"/>
    </source>
</evidence>
<keyword evidence="11" id="KW-1185">Reference proteome</keyword>
<evidence type="ECO:0000259" key="9">
    <source>
        <dbReference type="SMART" id="SM00471"/>
    </source>
</evidence>
<dbReference type="SUPFAM" id="SSF109604">
    <property type="entry name" value="HD-domain/PDEase-like"/>
    <property type="match status" value="1"/>
</dbReference>
<evidence type="ECO:0000256" key="4">
    <source>
        <dbReference type="ARBA" id="ARBA00011738"/>
    </source>
</evidence>
<evidence type="ECO:0000256" key="8">
    <source>
        <dbReference type="SAM" id="Coils"/>
    </source>
</evidence>
<dbReference type="InterPro" id="IPR039356">
    <property type="entry name" value="YfbR/HDDC2"/>
</dbReference>
<feature type="domain" description="HD/PDEase" evidence="9">
    <location>
        <begin position="31"/>
        <end position="144"/>
    </location>
</feature>
<evidence type="ECO:0000256" key="3">
    <source>
        <dbReference type="ARBA" id="ARBA00001941"/>
    </source>
</evidence>
<dbReference type="InterPro" id="IPR003607">
    <property type="entry name" value="HD/PDEase_dom"/>
</dbReference>
<keyword evidence="8" id="KW-0175">Coiled coil</keyword>
<dbReference type="PANTHER" id="PTHR11845:SF13">
    <property type="entry name" value="5'-DEOXYNUCLEOTIDASE HDDC2"/>
    <property type="match status" value="1"/>
</dbReference>
<dbReference type="PANTHER" id="PTHR11845">
    <property type="entry name" value="5'-DEOXYNUCLEOTIDASE HDDC2"/>
    <property type="match status" value="1"/>
</dbReference>
<dbReference type="Proteomes" id="UP000195137">
    <property type="component" value="Unassembled WGS sequence"/>
</dbReference>
<dbReference type="SMART" id="SM00471">
    <property type="entry name" value="HDc"/>
    <property type="match status" value="1"/>
</dbReference>
<evidence type="ECO:0000256" key="2">
    <source>
        <dbReference type="ARBA" id="ARBA00001936"/>
    </source>
</evidence>
<evidence type="ECO:0000313" key="10">
    <source>
        <dbReference type="EMBL" id="OUJ18855.1"/>
    </source>
</evidence>
<dbReference type="Pfam" id="PF13023">
    <property type="entry name" value="HD_3"/>
    <property type="match status" value="1"/>
</dbReference>